<evidence type="ECO:0000313" key="9">
    <source>
        <dbReference type="WBParaSite" id="ACRNAN_scaffold16668.g30843.t3"/>
    </source>
</evidence>
<comment type="subcellular location">
    <subcellularLocation>
        <location evidence="1">Cytoplasm</location>
    </subcellularLocation>
</comment>
<evidence type="ECO:0000256" key="3">
    <source>
        <dbReference type="ARBA" id="ARBA00022737"/>
    </source>
</evidence>
<dbReference type="PANTHER" id="PTHR22706:SF1">
    <property type="entry name" value="ASSEMBLY FACTOR FOR SPINDLE MICROTUBULES"/>
    <property type="match status" value="1"/>
</dbReference>
<dbReference type="Gene3D" id="2.60.60.20">
    <property type="entry name" value="PLAT/LH2 domain"/>
    <property type="match status" value="1"/>
</dbReference>
<dbReference type="GO" id="GO:0000278">
    <property type="term" value="P:mitotic cell cycle"/>
    <property type="evidence" value="ECO:0007669"/>
    <property type="project" value="TreeGrafter"/>
</dbReference>
<feature type="compositionally biased region" description="Acidic residues" evidence="6">
    <location>
        <begin position="72"/>
        <end position="90"/>
    </location>
</feature>
<dbReference type="Pfam" id="PF00612">
    <property type="entry name" value="IQ"/>
    <property type="match status" value="4"/>
</dbReference>
<dbReference type="GO" id="GO:0051295">
    <property type="term" value="P:establishment of meiotic spindle localization"/>
    <property type="evidence" value="ECO:0007669"/>
    <property type="project" value="TreeGrafter"/>
</dbReference>
<dbReference type="Gene3D" id="1.20.5.190">
    <property type="match status" value="3"/>
</dbReference>
<dbReference type="WBParaSite" id="ACRNAN_scaffold16668.g30843.t3">
    <property type="protein sequence ID" value="ACRNAN_scaffold16668.g30843.t3"/>
    <property type="gene ID" value="ACRNAN_scaffold16668.g30843"/>
</dbReference>
<reference evidence="9" key="1">
    <citation type="submission" date="2022-11" db="UniProtKB">
        <authorList>
            <consortium name="WormBaseParasite"/>
        </authorList>
    </citation>
    <scope>IDENTIFICATION</scope>
</reference>
<feature type="region of interest" description="Disordered" evidence="6">
    <location>
        <begin position="196"/>
        <end position="249"/>
    </location>
</feature>
<keyword evidence="2" id="KW-0963">Cytoplasm</keyword>
<feature type="domain" description="PLAT" evidence="7">
    <location>
        <begin position="397"/>
        <end position="472"/>
    </location>
</feature>
<comment type="caution">
    <text evidence="5">Lacks conserved residue(s) required for the propagation of feature annotation.</text>
</comment>
<feature type="region of interest" description="Disordered" evidence="6">
    <location>
        <begin position="264"/>
        <end position="309"/>
    </location>
</feature>
<feature type="compositionally biased region" description="Basic and acidic residues" evidence="6">
    <location>
        <begin position="118"/>
        <end position="131"/>
    </location>
</feature>
<dbReference type="PROSITE" id="PS50096">
    <property type="entry name" value="IQ"/>
    <property type="match status" value="4"/>
</dbReference>
<dbReference type="InterPro" id="IPR027417">
    <property type="entry name" value="P-loop_NTPase"/>
</dbReference>
<dbReference type="InterPro" id="IPR051185">
    <property type="entry name" value="ASPM"/>
</dbReference>
<evidence type="ECO:0000256" key="6">
    <source>
        <dbReference type="SAM" id="MobiDB-lite"/>
    </source>
</evidence>
<dbReference type="PROSITE" id="PS50095">
    <property type="entry name" value="PLAT"/>
    <property type="match status" value="1"/>
</dbReference>
<feature type="compositionally biased region" description="Basic and acidic residues" evidence="6">
    <location>
        <begin position="55"/>
        <end position="71"/>
    </location>
</feature>
<dbReference type="InterPro" id="IPR036392">
    <property type="entry name" value="PLAT/LH2_dom_sf"/>
</dbReference>
<evidence type="ECO:0000256" key="5">
    <source>
        <dbReference type="PROSITE-ProRule" id="PRU00152"/>
    </source>
</evidence>
<sequence length="472" mass="54574">MPAISTNRRQTSVRISNKNGGGARNGTMRIRLKTPAKKLPAVPIGGTGSTADESDSGRPRSLEERSATHGEETEDDYPEGPTDEEEDEDDYKSSRNTELRESDAEDNHDQEMSPEYEEVQKTFGREYTDKENEAAVTIQKYTRGYLTRKHLKEQEMSPRYEEVQKTFGREYSDKENEAAVTIQKYTRGYLTRKHLKEQRDDTNYEVDDIQENEDFFDDEEDKKLQGESEAENESENDEQLDEDELQRRHEAAIVVQKHYRGFRARKDLGAARSQQQSIDDEEENLDEEDESRQQGEAIENQESTLPNMPEEGIEDEEYHRRHEAAIVIQKHYKGYRVRREMAEKKITEMEQLNDPDIEEAAMDSGGEQDSARLHTSFLEHGHSEENLSHRTDTDENFTYTVTVYTGNRWAADTEADLYLILHGDLTDSDKHHLTQDAADPKFRQNRMDTFHIPTKPLGTLRKVTIGHDHAGY</sequence>
<dbReference type="InterPro" id="IPR001024">
    <property type="entry name" value="PLAT/LH2_dom"/>
</dbReference>
<feature type="region of interest" description="Disordered" evidence="6">
    <location>
        <begin position="1"/>
        <end position="131"/>
    </location>
</feature>
<feature type="compositionally biased region" description="Acidic residues" evidence="6">
    <location>
        <begin position="278"/>
        <end position="290"/>
    </location>
</feature>
<accession>A0A914D1X6</accession>
<dbReference type="GO" id="GO:0005737">
    <property type="term" value="C:cytoplasm"/>
    <property type="evidence" value="ECO:0007669"/>
    <property type="project" value="UniProtKB-SubCell"/>
</dbReference>
<dbReference type="PANTHER" id="PTHR22706">
    <property type="entry name" value="ASSEMBLY FACTOR FOR SPINDLE MICROTUBULES"/>
    <property type="match status" value="1"/>
</dbReference>
<feature type="compositionally biased region" description="Acidic residues" evidence="6">
    <location>
        <begin position="228"/>
        <end position="244"/>
    </location>
</feature>
<dbReference type="GO" id="GO:0000922">
    <property type="term" value="C:spindle pole"/>
    <property type="evidence" value="ECO:0007669"/>
    <property type="project" value="TreeGrafter"/>
</dbReference>
<dbReference type="CDD" id="cd23767">
    <property type="entry name" value="IQCD"/>
    <property type="match status" value="2"/>
</dbReference>
<protein>
    <submittedName>
        <fullName evidence="9">PLAT domain-containing protein</fullName>
    </submittedName>
</protein>
<name>A0A914D1X6_9BILA</name>
<evidence type="ECO:0000313" key="8">
    <source>
        <dbReference type="Proteomes" id="UP000887540"/>
    </source>
</evidence>
<evidence type="ECO:0000256" key="2">
    <source>
        <dbReference type="ARBA" id="ARBA00022490"/>
    </source>
</evidence>
<evidence type="ECO:0000256" key="1">
    <source>
        <dbReference type="ARBA" id="ARBA00004496"/>
    </source>
</evidence>
<keyword evidence="8" id="KW-1185">Reference proteome</keyword>
<feature type="compositionally biased region" description="Polar residues" evidence="6">
    <location>
        <begin position="1"/>
        <end position="18"/>
    </location>
</feature>
<evidence type="ECO:0000256" key="4">
    <source>
        <dbReference type="ARBA" id="ARBA00022860"/>
    </source>
</evidence>
<dbReference type="SUPFAM" id="SSF52540">
    <property type="entry name" value="P-loop containing nucleoside triphosphate hydrolases"/>
    <property type="match status" value="2"/>
</dbReference>
<organism evidence="8 9">
    <name type="scientific">Acrobeloides nanus</name>
    <dbReference type="NCBI Taxonomy" id="290746"/>
    <lineage>
        <taxon>Eukaryota</taxon>
        <taxon>Metazoa</taxon>
        <taxon>Ecdysozoa</taxon>
        <taxon>Nematoda</taxon>
        <taxon>Chromadorea</taxon>
        <taxon>Rhabditida</taxon>
        <taxon>Tylenchina</taxon>
        <taxon>Cephalobomorpha</taxon>
        <taxon>Cephaloboidea</taxon>
        <taxon>Cephalobidae</taxon>
        <taxon>Acrobeloides</taxon>
    </lineage>
</organism>
<dbReference type="SMART" id="SM00015">
    <property type="entry name" value="IQ"/>
    <property type="match status" value="4"/>
</dbReference>
<dbReference type="SUPFAM" id="SSF49723">
    <property type="entry name" value="Lipase/lipooxygenase domain (PLAT/LH2 domain)"/>
    <property type="match status" value="1"/>
</dbReference>
<feature type="compositionally biased region" description="Acidic residues" evidence="6">
    <location>
        <begin position="203"/>
        <end position="220"/>
    </location>
</feature>
<dbReference type="GO" id="GO:0007051">
    <property type="term" value="P:spindle organization"/>
    <property type="evidence" value="ECO:0007669"/>
    <property type="project" value="TreeGrafter"/>
</dbReference>
<dbReference type="InterPro" id="IPR000048">
    <property type="entry name" value="IQ_motif_EF-hand-BS"/>
</dbReference>
<keyword evidence="3" id="KW-0677">Repeat</keyword>
<evidence type="ECO:0000259" key="7">
    <source>
        <dbReference type="PROSITE" id="PS50095"/>
    </source>
</evidence>
<proteinExistence type="predicted"/>
<dbReference type="GO" id="GO:0005516">
    <property type="term" value="F:calmodulin binding"/>
    <property type="evidence" value="ECO:0007669"/>
    <property type="project" value="UniProtKB-KW"/>
</dbReference>
<dbReference type="AlphaFoldDB" id="A0A914D1X6"/>
<dbReference type="Proteomes" id="UP000887540">
    <property type="component" value="Unplaced"/>
</dbReference>
<feature type="compositionally biased region" description="Basic and acidic residues" evidence="6">
    <location>
        <begin position="91"/>
        <end position="111"/>
    </location>
</feature>
<keyword evidence="4" id="KW-0112">Calmodulin-binding</keyword>
<dbReference type="Pfam" id="PF01477">
    <property type="entry name" value="PLAT"/>
    <property type="match status" value="1"/>
</dbReference>